<evidence type="ECO:0000256" key="8">
    <source>
        <dbReference type="ARBA" id="ARBA00023163"/>
    </source>
</evidence>
<evidence type="ECO:0000259" key="12">
    <source>
        <dbReference type="PROSITE" id="PS50097"/>
    </source>
</evidence>
<keyword evidence="2" id="KW-0479">Metal-binding</keyword>
<dbReference type="SUPFAM" id="SSF54695">
    <property type="entry name" value="POZ domain"/>
    <property type="match status" value="1"/>
</dbReference>
<feature type="region of interest" description="Disordered" evidence="11">
    <location>
        <begin position="838"/>
        <end position="875"/>
    </location>
</feature>
<feature type="compositionally biased region" description="Acidic residues" evidence="11">
    <location>
        <begin position="302"/>
        <end position="323"/>
    </location>
</feature>
<keyword evidence="3" id="KW-0677">Repeat</keyword>
<dbReference type="InterPro" id="IPR013087">
    <property type="entry name" value="Znf_C2H2_type"/>
</dbReference>
<dbReference type="EMBL" id="UFQT01000006">
    <property type="protein sequence ID" value="SSX17367.1"/>
    <property type="molecule type" value="Genomic_DNA"/>
</dbReference>
<feature type="region of interest" description="Disordered" evidence="11">
    <location>
        <begin position="137"/>
        <end position="167"/>
    </location>
</feature>
<comment type="subcellular location">
    <subcellularLocation>
        <location evidence="1">Nucleus</location>
    </subcellularLocation>
</comment>
<keyword evidence="7" id="KW-0238">DNA-binding</keyword>
<dbReference type="GO" id="GO:0005634">
    <property type="term" value="C:nucleus"/>
    <property type="evidence" value="ECO:0007669"/>
    <property type="project" value="UniProtKB-SubCell"/>
</dbReference>
<keyword evidence="5" id="KW-0862">Zinc</keyword>
<proteinExistence type="predicted"/>
<gene>
    <name evidence="14" type="primary">CSON013676</name>
</gene>
<dbReference type="SMART" id="SM00225">
    <property type="entry name" value="BTB"/>
    <property type="match status" value="1"/>
</dbReference>
<dbReference type="PROSITE" id="PS50157">
    <property type="entry name" value="ZINC_FINGER_C2H2_2"/>
    <property type="match status" value="2"/>
</dbReference>
<accession>A0A336LLY0</accession>
<evidence type="ECO:0000256" key="5">
    <source>
        <dbReference type="ARBA" id="ARBA00022833"/>
    </source>
</evidence>
<evidence type="ECO:0000256" key="6">
    <source>
        <dbReference type="ARBA" id="ARBA00023015"/>
    </source>
</evidence>
<keyword evidence="4 10" id="KW-0863">Zinc-finger</keyword>
<feature type="region of interest" description="Disordered" evidence="11">
    <location>
        <begin position="301"/>
        <end position="349"/>
    </location>
</feature>
<sequence length="1037" mass="116002">MNETKSVKVDNWGVFFLQKLQNFFNRTDYCDLTLQFNDNSQLKVHRLVLSACTDYFNLLEQQCEMIDDILIMPDELQADVVVPIVNFMYTGTLEFQYSMFDKLLKTAKDMNMTVLLKLLEAHHLATRNIRKPANPVVLNKQAPRNLTGSNSSNLNRSSITSSQRRIPGKNVSVAQKIVYKHHQTTIAPMGGTKVLPEPIQVITKYSHAMQNTRGPTRFEVDDQTLEAFEGQFDNISYESKPLLTAEQIKREEESSTFERLKKDVTIKRPPLSSLTSPPAKKPNLEDVKEFTENIRLRKQLAGEEDDTDEYFDDNPFDDDDDDVQPVNKNSSGGKSYGSSSGVAVKTSPRTTISIKEDSGNVNHAKIISEVLKKYPHLVKNNKNIKLKIMQKGPESTTQVTQKTPPTAKVYPTKITSANQQTAKAIQNISPQVKLEQKSTVIQAGAHNKPRRIDAKTMHELIAKGAENTSGPWLCLRCGIDGRPISIPSYKSFRRHLVTVHKERIDSKLCEECGYKSTSRNDLHYHLLKKHEIQPPKEIRFPKCTECGHVSATQAQLQKHTQEEHTKRDTSIKTIQQCCYCDKVFIKESTLMSHIKQYHRDQALEDGVIDSDDGYVPNNPNADSKQIKVLSSVSLPAKGLQFVLDPNSGQQVTQIGGKSNVSKLEPSSEAEALSKVASGIATSLQLVGTEMGLEEEYHQDISTQYIPTSGNDDVQLGGETKILTEDGTELQLTQSQKDEILSQLQSADGNNVIMILNQESYETTPNVVTEDTSPMVVFSQGDINSSSSSTFVTAQASSISQNDEAIIVNMRQLDRDSEDIAEPTKSIDSLVESHESIQKEIESSAPPLSKEEEGTILESKETSKENNTMAKNDSQEIETELEKLEANALNSNLATPIDKTTQHEMLEKSDTFDEAEKAKQNLISTLQGDWTEESEDETLIHKPEETKQLKITSPVLEPALFEDLEKKPDEADTSDSKIADAVDDLLNELQGDFPNEDDKKGQANISVDSNDKGKDSKIENTENKELSKLMDDWDDEDL</sequence>
<reference evidence="14" key="1">
    <citation type="submission" date="2018-07" db="EMBL/GenBank/DDBJ databases">
        <authorList>
            <person name="Quirk P.G."/>
            <person name="Krulwich T.A."/>
        </authorList>
    </citation>
    <scope>NUCLEOTIDE SEQUENCE</scope>
</reference>
<name>A0A336LLY0_CULSO</name>
<dbReference type="AlphaFoldDB" id="A0A336LLY0"/>
<dbReference type="SMART" id="SM00355">
    <property type="entry name" value="ZnF_C2H2"/>
    <property type="match status" value="4"/>
</dbReference>
<feature type="compositionally biased region" description="Basic and acidic residues" evidence="11">
    <location>
        <begin position="937"/>
        <end position="947"/>
    </location>
</feature>
<feature type="compositionally biased region" description="Low complexity" evidence="11">
    <location>
        <begin position="330"/>
        <end position="341"/>
    </location>
</feature>
<dbReference type="PROSITE" id="PS00028">
    <property type="entry name" value="ZINC_FINGER_C2H2_1"/>
    <property type="match status" value="1"/>
</dbReference>
<evidence type="ECO:0000256" key="4">
    <source>
        <dbReference type="ARBA" id="ARBA00022771"/>
    </source>
</evidence>
<dbReference type="PANTHER" id="PTHR46105:SF5">
    <property type="entry name" value="ZINC FINGER AND BTB DOMAIN-CONTAINING PROTEIN 44 ISOFORM X1"/>
    <property type="match status" value="1"/>
</dbReference>
<evidence type="ECO:0000256" key="10">
    <source>
        <dbReference type="PROSITE-ProRule" id="PRU00042"/>
    </source>
</evidence>
<dbReference type="Gene3D" id="3.30.710.10">
    <property type="entry name" value="Potassium Channel Kv1.1, Chain A"/>
    <property type="match status" value="1"/>
</dbReference>
<dbReference type="GO" id="GO:0000978">
    <property type="term" value="F:RNA polymerase II cis-regulatory region sequence-specific DNA binding"/>
    <property type="evidence" value="ECO:0007669"/>
    <property type="project" value="TreeGrafter"/>
</dbReference>
<evidence type="ECO:0000259" key="13">
    <source>
        <dbReference type="PROSITE" id="PS50157"/>
    </source>
</evidence>
<feature type="compositionally biased region" description="Basic and acidic residues" evidence="11">
    <location>
        <begin position="1008"/>
        <end position="1030"/>
    </location>
</feature>
<feature type="domain" description="C2H2-type" evidence="13">
    <location>
        <begin position="541"/>
        <end position="569"/>
    </location>
</feature>
<organism evidence="14">
    <name type="scientific">Culicoides sonorensis</name>
    <name type="common">Biting midge</name>
    <dbReference type="NCBI Taxonomy" id="179676"/>
    <lineage>
        <taxon>Eukaryota</taxon>
        <taxon>Metazoa</taxon>
        <taxon>Ecdysozoa</taxon>
        <taxon>Arthropoda</taxon>
        <taxon>Hexapoda</taxon>
        <taxon>Insecta</taxon>
        <taxon>Pterygota</taxon>
        <taxon>Neoptera</taxon>
        <taxon>Endopterygota</taxon>
        <taxon>Diptera</taxon>
        <taxon>Nematocera</taxon>
        <taxon>Chironomoidea</taxon>
        <taxon>Ceratopogonidae</taxon>
        <taxon>Ceratopogoninae</taxon>
        <taxon>Culicoides</taxon>
        <taxon>Monoculicoides</taxon>
    </lineage>
</organism>
<dbReference type="Pfam" id="PF00651">
    <property type="entry name" value="BTB"/>
    <property type="match status" value="1"/>
</dbReference>
<evidence type="ECO:0000256" key="11">
    <source>
        <dbReference type="SAM" id="MobiDB-lite"/>
    </source>
</evidence>
<feature type="domain" description="C2H2-type" evidence="13">
    <location>
        <begin position="575"/>
        <end position="603"/>
    </location>
</feature>
<dbReference type="OMA" id="GMIVYIH"/>
<dbReference type="InterPro" id="IPR050457">
    <property type="entry name" value="ZnFinger_BTB_dom_contain"/>
</dbReference>
<dbReference type="VEuPathDB" id="VectorBase:CSON013676"/>
<keyword evidence="9" id="KW-0539">Nucleus</keyword>
<feature type="region of interest" description="Disordered" evidence="11">
    <location>
        <begin position="987"/>
        <end position="1037"/>
    </location>
</feature>
<feature type="region of interest" description="Disordered" evidence="11">
    <location>
        <begin position="924"/>
        <end position="953"/>
    </location>
</feature>
<keyword evidence="8" id="KW-0804">Transcription</keyword>
<dbReference type="InterPro" id="IPR011333">
    <property type="entry name" value="SKP1/BTB/POZ_sf"/>
</dbReference>
<evidence type="ECO:0000256" key="7">
    <source>
        <dbReference type="ARBA" id="ARBA00023125"/>
    </source>
</evidence>
<dbReference type="GO" id="GO:0000981">
    <property type="term" value="F:DNA-binding transcription factor activity, RNA polymerase II-specific"/>
    <property type="evidence" value="ECO:0007669"/>
    <property type="project" value="TreeGrafter"/>
</dbReference>
<dbReference type="Pfam" id="PF00096">
    <property type="entry name" value="zf-C2H2"/>
    <property type="match status" value="1"/>
</dbReference>
<protein>
    <submittedName>
        <fullName evidence="14">CSON013676 protein</fullName>
    </submittedName>
</protein>
<dbReference type="InterPro" id="IPR000210">
    <property type="entry name" value="BTB/POZ_dom"/>
</dbReference>
<dbReference type="GO" id="GO:0008270">
    <property type="term" value="F:zinc ion binding"/>
    <property type="evidence" value="ECO:0007669"/>
    <property type="project" value="UniProtKB-KW"/>
</dbReference>
<dbReference type="PANTHER" id="PTHR46105">
    <property type="entry name" value="AGAP004733-PA"/>
    <property type="match status" value="1"/>
</dbReference>
<feature type="compositionally biased region" description="Low complexity" evidence="11">
    <location>
        <begin position="144"/>
        <end position="162"/>
    </location>
</feature>
<dbReference type="Gene3D" id="3.30.160.60">
    <property type="entry name" value="Classic Zinc Finger"/>
    <property type="match status" value="1"/>
</dbReference>
<evidence type="ECO:0000256" key="3">
    <source>
        <dbReference type="ARBA" id="ARBA00022737"/>
    </source>
</evidence>
<evidence type="ECO:0000256" key="1">
    <source>
        <dbReference type="ARBA" id="ARBA00004123"/>
    </source>
</evidence>
<evidence type="ECO:0000256" key="9">
    <source>
        <dbReference type="ARBA" id="ARBA00023242"/>
    </source>
</evidence>
<evidence type="ECO:0000313" key="14">
    <source>
        <dbReference type="EMBL" id="SSX17367.1"/>
    </source>
</evidence>
<feature type="domain" description="BTB" evidence="12">
    <location>
        <begin position="30"/>
        <end position="97"/>
    </location>
</feature>
<feature type="compositionally biased region" description="Basic and acidic residues" evidence="11">
    <location>
        <begin position="848"/>
        <end position="863"/>
    </location>
</feature>
<keyword evidence="6" id="KW-0805">Transcription regulation</keyword>
<dbReference type="PROSITE" id="PS50097">
    <property type="entry name" value="BTB"/>
    <property type="match status" value="1"/>
</dbReference>
<evidence type="ECO:0000256" key="2">
    <source>
        <dbReference type="ARBA" id="ARBA00022723"/>
    </source>
</evidence>